<reference evidence="1" key="1">
    <citation type="journal article" date="2023" name="Mol. Phylogenet. Evol.">
        <title>Genome-scale phylogeny and comparative genomics of the fungal order Sordariales.</title>
        <authorList>
            <person name="Hensen N."/>
            <person name="Bonometti L."/>
            <person name="Westerberg I."/>
            <person name="Brannstrom I.O."/>
            <person name="Guillou S."/>
            <person name="Cros-Aarteil S."/>
            <person name="Calhoun S."/>
            <person name="Haridas S."/>
            <person name="Kuo A."/>
            <person name="Mondo S."/>
            <person name="Pangilinan J."/>
            <person name="Riley R."/>
            <person name="LaButti K."/>
            <person name="Andreopoulos B."/>
            <person name="Lipzen A."/>
            <person name="Chen C."/>
            <person name="Yan M."/>
            <person name="Daum C."/>
            <person name="Ng V."/>
            <person name="Clum A."/>
            <person name="Steindorff A."/>
            <person name="Ohm R.A."/>
            <person name="Martin F."/>
            <person name="Silar P."/>
            <person name="Natvig D.O."/>
            <person name="Lalanne C."/>
            <person name="Gautier V."/>
            <person name="Ament-Velasquez S.L."/>
            <person name="Kruys A."/>
            <person name="Hutchinson M.I."/>
            <person name="Powell A.J."/>
            <person name="Barry K."/>
            <person name="Miller A.N."/>
            <person name="Grigoriev I.V."/>
            <person name="Debuchy R."/>
            <person name="Gladieux P."/>
            <person name="Hiltunen Thoren M."/>
            <person name="Johannesson H."/>
        </authorList>
    </citation>
    <scope>NUCLEOTIDE SEQUENCE</scope>
    <source>
        <strain evidence="1">CBS 731.68</strain>
    </source>
</reference>
<proteinExistence type="predicted"/>
<dbReference type="Proteomes" id="UP001302602">
    <property type="component" value="Unassembled WGS sequence"/>
</dbReference>
<keyword evidence="2" id="KW-1185">Reference proteome</keyword>
<organism evidence="1 2">
    <name type="scientific">Parathielavia appendiculata</name>
    <dbReference type="NCBI Taxonomy" id="2587402"/>
    <lineage>
        <taxon>Eukaryota</taxon>
        <taxon>Fungi</taxon>
        <taxon>Dikarya</taxon>
        <taxon>Ascomycota</taxon>
        <taxon>Pezizomycotina</taxon>
        <taxon>Sordariomycetes</taxon>
        <taxon>Sordariomycetidae</taxon>
        <taxon>Sordariales</taxon>
        <taxon>Chaetomiaceae</taxon>
        <taxon>Parathielavia</taxon>
    </lineage>
</organism>
<evidence type="ECO:0000313" key="2">
    <source>
        <dbReference type="Proteomes" id="UP001302602"/>
    </source>
</evidence>
<reference evidence="1" key="2">
    <citation type="submission" date="2023-05" db="EMBL/GenBank/DDBJ databases">
        <authorList>
            <consortium name="Lawrence Berkeley National Laboratory"/>
            <person name="Steindorff A."/>
            <person name="Hensen N."/>
            <person name="Bonometti L."/>
            <person name="Westerberg I."/>
            <person name="Brannstrom I.O."/>
            <person name="Guillou S."/>
            <person name="Cros-Aarteil S."/>
            <person name="Calhoun S."/>
            <person name="Haridas S."/>
            <person name="Kuo A."/>
            <person name="Mondo S."/>
            <person name="Pangilinan J."/>
            <person name="Riley R."/>
            <person name="Labutti K."/>
            <person name="Andreopoulos B."/>
            <person name="Lipzen A."/>
            <person name="Chen C."/>
            <person name="Yanf M."/>
            <person name="Daum C."/>
            <person name="Ng V."/>
            <person name="Clum A."/>
            <person name="Ohm R."/>
            <person name="Martin F."/>
            <person name="Silar P."/>
            <person name="Natvig D."/>
            <person name="Lalanne C."/>
            <person name="Gautier V."/>
            <person name="Ament-Velasquez S.L."/>
            <person name="Kruys A."/>
            <person name="Hutchinson M.I."/>
            <person name="Powell A.J."/>
            <person name="Barry K."/>
            <person name="Miller A.N."/>
            <person name="Grigoriev I.V."/>
            <person name="Debuchy R."/>
            <person name="Gladieux P."/>
            <person name="Thoren M.H."/>
            <person name="Johannesson H."/>
        </authorList>
    </citation>
    <scope>NUCLEOTIDE SEQUENCE</scope>
    <source>
        <strain evidence="1">CBS 731.68</strain>
    </source>
</reference>
<gene>
    <name evidence="1" type="ORF">N657DRAFT_72896</name>
</gene>
<dbReference type="AlphaFoldDB" id="A0AAN6UAD9"/>
<accession>A0AAN6UAD9</accession>
<comment type="caution">
    <text evidence="1">The sequence shown here is derived from an EMBL/GenBank/DDBJ whole genome shotgun (WGS) entry which is preliminary data.</text>
</comment>
<dbReference type="GeneID" id="87834298"/>
<dbReference type="EMBL" id="MU853223">
    <property type="protein sequence ID" value="KAK4129403.1"/>
    <property type="molecule type" value="Genomic_DNA"/>
</dbReference>
<protein>
    <submittedName>
        <fullName evidence="1">Uncharacterized protein</fullName>
    </submittedName>
</protein>
<evidence type="ECO:0000313" key="1">
    <source>
        <dbReference type="EMBL" id="KAK4129403.1"/>
    </source>
</evidence>
<dbReference type="RefSeq" id="XP_062653174.1">
    <property type="nucleotide sequence ID" value="XM_062797519.1"/>
</dbReference>
<sequence>MAKSGGPVFNPGEGQELFWKARFITWAAACSIQSQARNNQEQSDLAAMWMSRRDELAFLPASLRRALRRSPSFKFHWTVGKTSLVLNSQNSEPEVRWGGLCCPVFWCVSSRGREALMSASTAAIGGAMPKQHAQQTRTLLNQGLTSSLSLLLGQPRPT</sequence>
<name>A0AAN6UAD9_9PEZI</name>